<evidence type="ECO:0000256" key="3">
    <source>
        <dbReference type="SAM" id="MobiDB-lite"/>
    </source>
</evidence>
<organism evidence="4 5">
    <name type="scientific">Croceibacterium atlanticum</name>
    <dbReference type="NCBI Taxonomy" id="1267766"/>
    <lineage>
        <taxon>Bacteria</taxon>
        <taxon>Pseudomonadati</taxon>
        <taxon>Pseudomonadota</taxon>
        <taxon>Alphaproteobacteria</taxon>
        <taxon>Sphingomonadales</taxon>
        <taxon>Erythrobacteraceae</taxon>
        <taxon>Croceibacterium</taxon>
    </lineage>
</organism>
<dbReference type="InterPro" id="IPR006664">
    <property type="entry name" value="OMP_bac"/>
</dbReference>
<dbReference type="PANTHER" id="PTHR30329">
    <property type="entry name" value="STATOR ELEMENT OF FLAGELLAR MOTOR COMPLEX"/>
    <property type="match status" value="1"/>
</dbReference>
<dbReference type="Proteomes" id="UP000034392">
    <property type="component" value="Chromosome"/>
</dbReference>
<keyword evidence="5" id="KW-1185">Reference proteome</keyword>
<name>A0A0F7KW59_9SPHN</name>
<dbReference type="EMBL" id="CP011452">
    <property type="protein sequence ID" value="AKH43427.1"/>
    <property type="molecule type" value="Genomic_DNA"/>
</dbReference>
<dbReference type="OrthoDB" id="9814546at2"/>
<feature type="region of interest" description="Disordered" evidence="3">
    <location>
        <begin position="185"/>
        <end position="216"/>
    </location>
</feature>
<feature type="compositionally biased region" description="Basic and acidic residues" evidence="3">
    <location>
        <begin position="206"/>
        <end position="216"/>
    </location>
</feature>
<accession>A0A0F7KW59</accession>
<protein>
    <submittedName>
        <fullName evidence="4">Photosystem I P700 chlorophyll a apoprotein A2</fullName>
        <ecNumber evidence="4">1.97.1.12</ecNumber>
    </submittedName>
</protein>
<dbReference type="RefSeq" id="WP_053833558.1">
    <property type="nucleotide sequence ID" value="NZ_CP011452.2"/>
</dbReference>
<dbReference type="EC" id="1.97.1.12" evidence="4"/>
<gene>
    <name evidence="4" type="primary">psaB</name>
    <name evidence="4" type="ORF">WYH_02396</name>
</gene>
<dbReference type="PROSITE" id="PS51123">
    <property type="entry name" value="OMPA_2"/>
    <property type="match status" value="1"/>
</dbReference>
<reference evidence="4" key="1">
    <citation type="submission" date="2015-05" db="EMBL/GenBank/DDBJ databases">
        <title>The complete genome of Altererythrobacter atlanticus strain 26DY36.</title>
        <authorList>
            <person name="Wu Y.-H."/>
            <person name="Cheng H."/>
            <person name="Wu X.-W."/>
        </authorList>
    </citation>
    <scope>NUCLEOTIDE SEQUENCE [LARGE SCALE GENOMIC DNA]</scope>
    <source>
        <strain evidence="4">26DY36</strain>
    </source>
</reference>
<dbReference type="STRING" id="1267766.WYH_02396"/>
<dbReference type="PATRIC" id="fig|1267766.3.peg.2423"/>
<evidence type="ECO:0000313" key="4">
    <source>
        <dbReference type="EMBL" id="AKH43427.1"/>
    </source>
</evidence>
<feature type="region of interest" description="Disordered" evidence="3">
    <location>
        <begin position="25"/>
        <end position="83"/>
    </location>
</feature>
<dbReference type="AlphaFoldDB" id="A0A0F7KW59"/>
<dbReference type="PRINTS" id="PR01021">
    <property type="entry name" value="OMPADOMAIN"/>
</dbReference>
<dbReference type="CDD" id="cd07185">
    <property type="entry name" value="OmpA_C-like"/>
    <property type="match status" value="1"/>
</dbReference>
<dbReference type="GO" id="GO:0016491">
    <property type="term" value="F:oxidoreductase activity"/>
    <property type="evidence" value="ECO:0007669"/>
    <property type="project" value="UniProtKB-KW"/>
</dbReference>
<dbReference type="SUPFAM" id="SSF103088">
    <property type="entry name" value="OmpA-like"/>
    <property type="match status" value="1"/>
</dbReference>
<dbReference type="InterPro" id="IPR006665">
    <property type="entry name" value="OmpA-like"/>
</dbReference>
<dbReference type="Gene3D" id="3.30.1330.60">
    <property type="entry name" value="OmpA-like domain"/>
    <property type="match status" value="1"/>
</dbReference>
<dbReference type="Pfam" id="PF00691">
    <property type="entry name" value="OmpA"/>
    <property type="match status" value="1"/>
</dbReference>
<comment type="subcellular location">
    <subcellularLocation>
        <location evidence="1">Cell outer membrane</location>
    </subcellularLocation>
</comment>
<dbReference type="PANTHER" id="PTHR30329:SF20">
    <property type="entry name" value="EXPORTED PROTEIN"/>
    <property type="match status" value="1"/>
</dbReference>
<dbReference type="KEGG" id="aay:WYH_02396"/>
<evidence type="ECO:0000256" key="1">
    <source>
        <dbReference type="ARBA" id="ARBA00004442"/>
    </source>
</evidence>
<evidence type="ECO:0000313" key="5">
    <source>
        <dbReference type="Proteomes" id="UP000034392"/>
    </source>
</evidence>
<keyword evidence="2" id="KW-0472">Membrane</keyword>
<keyword evidence="4" id="KW-0560">Oxidoreductase</keyword>
<sequence length="216" mass="22591">MKLDPRRTAVLAAAALLALSGCKIKDDGEAQPQPEPAATATPEPEATASETPAASIIRPDVTPTPVLDLPPAPVEETVPFPQGGYELNEDARRVLARVMESDALAEGWPIVLRGHTDSEGTDSGNLIASEKRAETVAAWLVDNGVGHERIEIIALGEQRPVAPNAKLDGTPDEAGRARNRRVDIWIGPAGTNPEAPPAEEEAGPEAAKEGGRSEGA</sequence>
<evidence type="ECO:0000256" key="2">
    <source>
        <dbReference type="ARBA" id="ARBA00023136"/>
    </source>
</evidence>
<dbReference type="GO" id="GO:0009279">
    <property type="term" value="C:cell outer membrane"/>
    <property type="evidence" value="ECO:0007669"/>
    <property type="project" value="UniProtKB-SubCell"/>
</dbReference>
<dbReference type="InterPro" id="IPR036737">
    <property type="entry name" value="OmpA-like_sf"/>
</dbReference>
<feature type="compositionally biased region" description="Low complexity" evidence="3">
    <location>
        <begin position="30"/>
        <end position="55"/>
    </location>
</feature>
<dbReference type="PROSITE" id="PS51257">
    <property type="entry name" value="PROKAR_LIPOPROTEIN"/>
    <property type="match status" value="1"/>
</dbReference>
<dbReference type="InterPro" id="IPR050330">
    <property type="entry name" value="Bact_OuterMem_StrucFunc"/>
</dbReference>
<proteinExistence type="predicted"/>